<organism evidence="1 2">
    <name type="scientific">Natronoglomus mannanivorans</name>
    <dbReference type="NCBI Taxonomy" id="2979990"/>
    <lineage>
        <taxon>Archaea</taxon>
        <taxon>Methanobacteriati</taxon>
        <taxon>Methanobacteriota</taxon>
        <taxon>Stenosarchaea group</taxon>
        <taxon>Halobacteria</taxon>
        <taxon>Halobacteriales</taxon>
        <taxon>Natrialbaceae</taxon>
        <taxon>Natronoglomus</taxon>
    </lineage>
</organism>
<gene>
    <name evidence="1" type="ORF">OB960_23745</name>
</gene>
<name>A0AAP2Z3W0_9EURY</name>
<dbReference type="AlphaFoldDB" id="A0AAP2Z3W0"/>
<protein>
    <submittedName>
        <fullName evidence="1">SIMPL domain-containing protein</fullName>
    </submittedName>
</protein>
<dbReference type="Pfam" id="PF04402">
    <property type="entry name" value="SIMPL"/>
    <property type="match status" value="1"/>
</dbReference>
<evidence type="ECO:0000313" key="1">
    <source>
        <dbReference type="EMBL" id="MCU4744390.1"/>
    </source>
</evidence>
<proteinExistence type="predicted"/>
<evidence type="ECO:0000313" key="2">
    <source>
        <dbReference type="Proteomes" id="UP001321018"/>
    </source>
</evidence>
<comment type="caution">
    <text evidence="1">The sequence shown here is derived from an EMBL/GenBank/DDBJ whole genome shotgun (WGS) entry which is preliminary data.</text>
</comment>
<reference evidence="1" key="1">
    <citation type="submission" date="2022-09" db="EMBL/GenBank/DDBJ databases">
        <title>Enrichment on poylsaccharides allowed isolation of novel metabolic and taxonomic groups of Haloarchaea.</title>
        <authorList>
            <person name="Sorokin D.Y."/>
            <person name="Elcheninov A.G."/>
            <person name="Khizhniak T.V."/>
            <person name="Kolganova T.V."/>
            <person name="Kublanov I.V."/>
        </authorList>
    </citation>
    <scope>NUCLEOTIDE SEQUENCE</scope>
    <source>
        <strain evidence="1">AArc-xg1-1</strain>
    </source>
</reference>
<dbReference type="Gene3D" id="3.30.110.170">
    <property type="entry name" value="Protein of unknown function (DUF541), domain 1"/>
    <property type="match status" value="1"/>
</dbReference>
<accession>A0AAP2Z3W0</accession>
<dbReference type="InterPro" id="IPR007497">
    <property type="entry name" value="SIMPL/DUF541"/>
</dbReference>
<sequence>MYRGVETIVVDVTPDRVEDVVLTGTDAGASVFDIHAKLTARQCAELRTEALAEATRNARESAKAIASTKGVELGAVRQVSEEGPSGLDGIVDEALAAGESHNLEPAPISIETSITATFEISTQSTESGD</sequence>
<dbReference type="Proteomes" id="UP001321018">
    <property type="component" value="Unassembled WGS sequence"/>
</dbReference>
<dbReference type="EMBL" id="JAOPKA010000027">
    <property type="protein sequence ID" value="MCU4744390.1"/>
    <property type="molecule type" value="Genomic_DNA"/>
</dbReference>